<comment type="caution">
    <text evidence="7">The sequence shown here is derived from an EMBL/GenBank/DDBJ whole genome shotgun (WGS) entry which is preliminary data.</text>
</comment>
<keyword evidence="2 5" id="KW-0812">Transmembrane</keyword>
<dbReference type="OrthoDB" id="534912at2759"/>
<keyword evidence="8" id="KW-1185">Reference proteome</keyword>
<organism evidence="7 8">
    <name type="scientific">Thalassiosira oceanica</name>
    <name type="common">Marine diatom</name>
    <dbReference type="NCBI Taxonomy" id="159749"/>
    <lineage>
        <taxon>Eukaryota</taxon>
        <taxon>Sar</taxon>
        <taxon>Stramenopiles</taxon>
        <taxon>Ochrophyta</taxon>
        <taxon>Bacillariophyta</taxon>
        <taxon>Coscinodiscophyceae</taxon>
        <taxon>Thalassiosirophycidae</taxon>
        <taxon>Thalassiosirales</taxon>
        <taxon>Thalassiosiraceae</taxon>
        <taxon>Thalassiosira</taxon>
    </lineage>
</organism>
<evidence type="ECO:0000256" key="3">
    <source>
        <dbReference type="ARBA" id="ARBA00022989"/>
    </source>
</evidence>
<evidence type="ECO:0000259" key="6">
    <source>
        <dbReference type="Pfam" id="PF00909"/>
    </source>
</evidence>
<dbReference type="Proteomes" id="UP000266841">
    <property type="component" value="Unassembled WGS sequence"/>
</dbReference>
<evidence type="ECO:0000256" key="2">
    <source>
        <dbReference type="ARBA" id="ARBA00022692"/>
    </source>
</evidence>
<dbReference type="Gene3D" id="1.10.3430.10">
    <property type="entry name" value="Ammonium transporter AmtB like domains"/>
    <property type="match status" value="1"/>
</dbReference>
<dbReference type="EMBL" id="AGNL01002826">
    <property type="protein sequence ID" value="EJK75623.1"/>
    <property type="molecule type" value="Genomic_DNA"/>
</dbReference>
<feature type="transmembrane region" description="Helical" evidence="5">
    <location>
        <begin position="6"/>
        <end position="33"/>
    </location>
</feature>
<dbReference type="eggNOG" id="KOG0682">
    <property type="taxonomic scope" value="Eukaryota"/>
</dbReference>
<keyword evidence="3 5" id="KW-1133">Transmembrane helix</keyword>
<name>K0TA90_THAOC</name>
<dbReference type="InterPro" id="IPR024041">
    <property type="entry name" value="NH4_transpt_AmtB-like_dom"/>
</dbReference>
<dbReference type="InterPro" id="IPR029020">
    <property type="entry name" value="Ammonium/urea_transptr"/>
</dbReference>
<evidence type="ECO:0000256" key="1">
    <source>
        <dbReference type="ARBA" id="ARBA00004141"/>
    </source>
</evidence>
<proteinExistence type="predicted"/>
<evidence type="ECO:0000313" key="8">
    <source>
        <dbReference type="Proteomes" id="UP000266841"/>
    </source>
</evidence>
<feature type="domain" description="Ammonium transporter AmtB-like" evidence="6">
    <location>
        <begin position="2"/>
        <end position="57"/>
    </location>
</feature>
<dbReference type="AlphaFoldDB" id="K0TA90"/>
<evidence type="ECO:0000256" key="4">
    <source>
        <dbReference type="ARBA" id="ARBA00023136"/>
    </source>
</evidence>
<protein>
    <recommendedName>
        <fullName evidence="6">Ammonium transporter AmtB-like domain-containing protein</fullName>
    </recommendedName>
</protein>
<gene>
    <name evidence="7" type="ORF">THAOC_02649</name>
</gene>
<dbReference type="Pfam" id="PF00909">
    <property type="entry name" value="Ammonium_transp"/>
    <property type="match status" value="1"/>
</dbReference>
<dbReference type="GO" id="GO:0008519">
    <property type="term" value="F:ammonium channel activity"/>
    <property type="evidence" value="ECO:0007669"/>
    <property type="project" value="InterPro"/>
</dbReference>
<accession>K0TA90</accession>
<sequence>MGGSGTLFGTQLLCVVINVGWICAVMVPFFFALNYMGWLRASSADEVEGLDSIYHGGKRSESFGEEPRVARYGEGNRRIRRRIRQQSNCYSSRNALIRQQSHSTARTSTAEGEEQIQKIYPQAVVP</sequence>
<reference evidence="7 8" key="1">
    <citation type="journal article" date="2012" name="Genome Biol.">
        <title>Genome and low-iron response of an oceanic diatom adapted to chronic iron limitation.</title>
        <authorList>
            <person name="Lommer M."/>
            <person name="Specht M."/>
            <person name="Roy A.S."/>
            <person name="Kraemer L."/>
            <person name="Andreson R."/>
            <person name="Gutowska M.A."/>
            <person name="Wolf J."/>
            <person name="Bergner S.V."/>
            <person name="Schilhabel M.B."/>
            <person name="Klostermeier U.C."/>
            <person name="Beiko R.G."/>
            <person name="Rosenstiel P."/>
            <person name="Hippler M."/>
            <person name="Laroche J."/>
        </authorList>
    </citation>
    <scope>NUCLEOTIDE SEQUENCE [LARGE SCALE GENOMIC DNA]</scope>
    <source>
        <strain evidence="7 8">CCMP1005</strain>
    </source>
</reference>
<dbReference type="GO" id="GO:0016020">
    <property type="term" value="C:membrane"/>
    <property type="evidence" value="ECO:0007669"/>
    <property type="project" value="UniProtKB-SubCell"/>
</dbReference>
<evidence type="ECO:0000313" key="7">
    <source>
        <dbReference type="EMBL" id="EJK75623.1"/>
    </source>
</evidence>
<evidence type="ECO:0000256" key="5">
    <source>
        <dbReference type="SAM" id="Phobius"/>
    </source>
</evidence>
<comment type="subcellular location">
    <subcellularLocation>
        <location evidence="1">Membrane</location>
        <topology evidence="1">Multi-pass membrane protein</topology>
    </subcellularLocation>
</comment>
<keyword evidence="4 5" id="KW-0472">Membrane</keyword>